<accession>A0A382JX68</accession>
<protein>
    <recommendedName>
        <fullName evidence="5">NlpC/P60 domain-containing protein</fullName>
    </recommendedName>
</protein>
<dbReference type="InterPro" id="IPR003646">
    <property type="entry name" value="SH3-like_bac-type"/>
</dbReference>
<dbReference type="PANTHER" id="PTHR47053:SF1">
    <property type="entry name" value="MUREIN DD-ENDOPEPTIDASE MEPH-RELATED"/>
    <property type="match status" value="1"/>
</dbReference>
<dbReference type="Gene3D" id="2.30.30.40">
    <property type="entry name" value="SH3 Domains"/>
    <property type="match status" value="1"/>
</dbReference>
<evidence type="ECO:0000313" key="6">
    <source>
        <dbReference type="EMBL" id="SVC15151.1"/>
    </source>
</evidence>
<dbReference type="Pfam" id="PF08239">
    <property type="entry name" value="SH3_3"/>
    <property type="match status" value="1"/>
</dbReference>
<evidence type="ECO:0000256" key="1">
    <source>
        <dbReference type="ARBA" id="ARBA00007074"/>
    </source>
</evidence>
<dbReference type="Pfam" id="PF00877">
    <property type="entry name" value="NLPC_P60"/>
    <property type="match status" value="1"/>
</dbReference>
<dbReference type="PANTHER" id="PTHR47053">
    <property type="entry name" value="MUREIN DD-ENDOPEPTIDASE MEPH-RELATED"/>
    <property type="match status" value="1"/>
</dbReference>
<dbReference type="PROSITE" id="PS51935">
    <property type="entry name" value="NLPC_P60"/>
    <property type="match status" value="1"/>
</dbReference>
<name>A0A382JX68_9ZZZZ</name>
<gene>
    <name evidence="6" type="ORF">METZ01_LOCUS268005</name>
</gene>
<evidence type="ECO:0000259" key="5">
    <source>
        <dbReference type="PROSITE" id="PS51935"/>
    </source>
</evidence>
<dbReference type="Gene3D" id="3.90.1720.10">
    <property type="entry name" value="endopeptidase domain like (from Nostoc punctiforme)"/>
    <property type="match status" value="1"/>
</dbReference>
<evidence type="ECO:0000256" key="3">
    <source>
        <dbReference type="ARBA" id="ARBA00022801"/>
    </source>
</evidence>
<dbReference type="InterPro" id="IPR051202">
    <property type="entry name" value="Peptidase_C40"/>
</dbReference>
<dbReference type="AlphaFoldDB" id="A0A382JX68"/>
<dbReference type="InterPro" id="IPR038765">
    <property type="entry name" value="Papain-like_cys_pep_sf"/>
</dbReference>
<keyword evidence="2" id="KW-0645">Protease</keyword>
<dbReference type="EMBL" id="UINC01076207">
    <property type="protein sequence ID" value="SVC15151.1"/>
    <property type="molecule type" value="Genomic_DNA"/>
</dbReference>
<dbReference type="GO" id="GO:0008234">
    <property type="term" value="F:cysteine-type peptidase activity"/>
    <property type="evidence" value="ECO:0007669"/>
    <property type="project" value="UniProtKB-KW"/>
</dbReference>
<reference evidence="6" key="1">
    <citation type="submission" date="2018-05" db="EMBL/GenBank/DDBJ databases">
        <authorList>
            <person name="Lanie J.A."/>
            <person name="Ng W.-L."/>
            <person name="Kazmierczak K.M."/>
            <person name="Andrzejewski T.M."/>
            <person name="Davidsen T.M."/>
            <person name="Wayne K.J."/>
            <person name="Tettelin H."/>
            <person name="Glass J.I."/>
            <person name="Rusch D."/>
            <person name="Podicherti R."/>
            <person name="Tsui H.-C.T."/>
            <person name="Winkler M.E."/>
        </authorList>
    </citation>
    <scope>NUCLEOTIDE SEQUENCE</scope>
</reference>
<keyword evidence="3" id="KW-0378">Hydrolase</keyword>
<sequence length="178" mass="20144">MPGFENLFVIRALVAPCYLEPSFTSSKVTEAVSGETVEIIDLNGDWLFIKQDDGYESWINFFYGTIQKAPFLSDHMAVELSSIPFGTRLILKNNRYFTVNGAEYKFKDKSPVKLDEPPKPSNIIINARKLTGCTYRWGGKTSLGFDCSGFVQTIYLSAGILLPRDSWQQSNFFIDKKI</sequence>
<proteinExistence type="inferred from homology"/>
<evidence type="ECO:0000256" key="4">
    <source>
        <dbReference type="ARBA" id="ARBA00022807"/>
    </source>
</evidence>
<dbReference type="GO" id="GO:0006508">
    <property type="term" value="P:proteolysis"/>
    <property type="evidence" value="ECO:0007669"/>
    <property type="project" value="UniProtKB-KW"/>
</dbReference>
<dbReference type="InterPro" id="IPR000064">
    <property type="entry name" value="NLP_P60_dom"/>
</dbReference>
<evidence type="ECO:0000256" key="2">
    <source>
        <dbReference type="ARBA" id="ARBA00022670"/>
    </source>
</evidence>
<organism evidence="6">
    <name type="scientific">marine metagenome</name>
    <dbReference type="NCBI Taxonomy" id="408172"/>
    <lineage>
        <taxon>unclassified sequences</taxon>
        <taxon>metagenomes</taxon>
        <taxon>ecological metagenomes</taxon>
    </lineage>
</organism>
<dbReference type="SUPFAM" id="SSF54001">
    <property type="entry name" value="Cysteine proteinases"/>
    <property type="match status" value="1"/>
</dbReference>
<keyword evidence="4" id="KW-0788">Thiol protease</keyword>
<comment type="similarity">
    <text evidence="1">Belongs to the peptidase C40 family.</text>
</comment>
<feature type="domain" description="NlpC/P60" evidence="5">
    <location>
        <begin position="117"/>
        <end position="178"/>
    </location>
</feature>
<feature type="non-terminal residue" evidence="6">
    <location>
        <position position="178"/>
    </location>
</feature>